<evidence type="ECO:0000259" key="7">
    <source>
        <dbReference type="Pfam" id="PF23659"/>
    </source>
</evidence>
<dbReference type="OMA" id="FPKDFWA"/>
<accession>A0A803KS47</accession>
<protein>
    <recommendedName>
        <fullName evidence="11">E3 UFM1-protein ligase 1 homolog</fullName>
    </recommendedName>
</protein>
<dbReference type="Gramene" id="AUR62001854-RA">
    <property type="protein sequence ID" value="AUR62001854-RA:cds"/>
    <property type="gene ID" value="AUR62001854"/>
</dbReference>
<dbReference type="InterPro" id="IPR056579">
    <property type="entry name" value="Ufl1_N"/>
</dbReference>
<dbReference type="GO" id="GO:0061666">
    <property type="term" value="F:UFM1 ligase activity"/>
    <property type="evidence" value="ECO:0007669"/>
    <property type="project" value="InterPro"/>
</dbReference>
<dbReference type="GO" id="GO:0005789">
    <property type="term" value="C:endoplasmic reticulum membrane"/>
    <property type="evidence" value="ECO:0007669"/>
    <property type="project" value="TreeGrafter"/>
</dbReference>
<dbReference type="Pfam" id="PF25870">
    <property type="entry name" value="WHD_UFL1_5th"/>
    <property type="match status" value="1"/>
</dbReference>
<dbReference type="GO" id="GO:1990592">
    <property type="term" value="P:protein K69-linked ufmylation"/>
    <property type="evidence" value="ECO:0007669"/>
    <property type="project" value="TreeGrafter"/>
</dbReference>
<dbReference type="AlphaFoldDB" id="A0A803KS47"/>
<feature type="domain" description="E3 UFM1-protein ligase-like C-terminal" evidence="8">
    <location>
        <begin position="796"/>
        <end position="906"/>
    </location>
</feature>
<dbReference type="Pfam" id="PF23659">
    <property type="entry name" value="UFL1"/>
    <property type="match status" value="1"/>
</dbReference>
<evidence type="ECO:0000259" key="6">
    <source>
        <dbReference type="Pfam" id="PF09743"/>
    </source>
</evidence>
<proteinExistence type="inferred from homology"/>
<feature type="compositionally biased region" description="Basic and acidic residues" evidence="5">
    <location>
        <begin position="395"/>
        <end position="408"/>
    </location>
</feature>
<feature type="coiled-coil region" evidence="4">
    <location>
        <begin position="542"/>
        <end position="576"/>
    </location>
</feature>
<evidence type="ECO:0000256" key="4">
    <source>
        <dbReference type="SAM" id="Coils"/>
    </source>
</evidence>
<dbReference type="EnsemblPlants" id="AUR62001854-RA">
    <property type="protein sequence ID" value="AUR62001854-RA:cds"/>
    <property type="gene ID" value="AUR62001854"/>
</dbReference>
<dbReference type="PANTHER" id="PTHR31057">
    <property type="entry name" value="E3 UFM1-PROTEIN LIGASE 1"/>
    <property type="match status" value="1"/>
</dbReference>
<dbReference type="Pfam" id="PF25041">
    <property type="entry name" value="UFL1_C"/>
    <property type="match status" value="1"/>
</dbReference>
<evidence type="ECO:0000313" key="9">
    <source>
        <dbReference type="EnsemblPlants" id="AUR62001854-RA:cds"/>
    </source>
</evidence>
<reference evidence="9" key="2">
    <citation type="submission" date="2021-03" db="UniProtKB">
        <authorList>
            <consortium name="EnsemblPlants"/>
        </authorList>
    </citation>
    <scope>IDENTIFICATION</scope>
</reference>
<evidence type="ECO:0000313" key="10">
    <source>
        <dbReference type="Proteomes" id="UP000596660"/>
    </source>
</evidence>
<keyword evidence="4" id="KW-0175">Coiled coil</keyword>
<dbReference type="PANTHER" id="PTHR31057:SF0">
    <property type="entry name" value="E3 UFM1-PROTEIN LIGASE 1"/>
    <property type="match status" value="1"/>
</dbReference>
<dbReference type="GO" id="GO:0032434">
    <property type="term" value="P:regulation of proteasomal ubiquitin-dependent protein catabolic process"/>
    <property type="evidence" value="ECO:0007669"/>
    <property type="project" value="TreeGrafter"/>
</dbReference>
<organism evidence="9 10">
    <name type="scientific">Chenopodium quinoa</name>
    <name type="common">Quinoa</name>
    <dbReference type="NCBI Taxonomy" id="63459"/>
    <lineage>
        <taxon>Eukaryota</taxon>
        <taxon>Viridiplantae</taxon>
        <taxon>Streptophyta</taxon>
        <taxon>Embryophyta</taxon>
        <taxon>Tracheophyta</taxon>
        <taxon>Spermatophyta</taxon>
        <taxon>Magnoliopsida</taxon>
        <taxon>eudicotyledons</taxon>
        <taxon>Gunneridae</taxon>
        <taxon>Pentapetalae</taxon>
        <taxon>Caryophyllales</taxon>
        <taxon>Chenopodiaceae</taxon>
        <taxon>Chenopodioideae</taxon>
        <taxon>Atripliceae</taxon>
        <taxon>Chenopodium</taxon>
    </lineage>
</organism>
<dbReference type="GO" id="GO:0034976">
    <property type="term" value="P:response to endoplasmic reticulum stress"/>
    <property type="evidence" value="ECO:0007669"/>
    <property type="project" value="TreeGrafter"/>
</dbReference>
<evidence type="ECO:0000256" key="3">
    <source>
        <dbReference type="ARBA" id="ARBA00022786"/>
    </source>
</evidence>
<comment type="similarity">
    <text evidence="1">Belongs to the UFL1 family.</text>
</comment>
<keyword evidence="3" id="KW-0833">Ubl conjugation pathway</keyword>
<evidence type="ECO:0000256" key="2">
    <source>
        <dbReference type="ARBA" id="ARBA00022679"/>
    </source>
</evidence>
<sequence length="919" mass="102457">MDEELLELQKQFEFAQQAKSSIRLSDRNVVELVQKLHDLQIIDFDLLHTVSGKEYITPEQLRLEICSEVKRLGRVSLIDLTDSIGVDLYHVERQAQVVVSDDPELMLIQGEIISKSYWDTMAEEINERLQECSQIAVAELAAQLQVGSELISSMLESRLGTLIKGRLEGGQLYTPAYVARVNAMVRGAARGITVPMNLSALWSSLQQLLQGMDGATGVAVDNSFFQTLFNGLLKEVEILGSLRAGVHWTPAVFASAQKEFVDSFLSQNSFISYDSLQKLGIPQPMQYLQSRYPEGIPLVTMFIHPSMIEMLDAAIEDAVERNSWIDSLTVLPSLCDSQDAYKILSLCPSVQSALKSNRALIVGESYVLSDGFIKDVFTRLDKEMQTTIPISSASKIDDEKHPIKESKGGNDSGRLSELNDVSTECGNRPAMERGSKKKKGKSSGNPRSSASESDLNKQEPIPSKSKRNQRKGKDSSVSHVSESKRSKEDSVGAPSEEWIINKVLALVPEFEEQDVDDRETILKPLANQLRPMLVTSWNERRRVMLAENSDRMKRVLDNLQKKLDESYMNMQLYEKALDLFEDDQATFVVLHRHLLRTTGASIADMLLFNLDVYNKLKNGIPVEESQNSESVSLSSGERTSIAKSLHGSLSVKAVALVESVEGKQMDIFMTALATLVEESHVTQAVTQANEAKQQWHEEALVATVTRLEGRIDRHRDDQNTPVAIDRGKRDGDDEATNQVNGGNRIRYPVREDDYRGFDQNGFNHGYHDGEGWGGRKRHRKLDLPVFDDKGPDTWLDLTSQVSMENDPVLLLPKVVSLLYLKIHNKALQAPGRAMSIAVSRLKDKLDDSAFKTLMDYHSATVALLSILSASTNDPTHFIHQEDDCASDRIATKKELLESLMPTLKGLVLGSTITQPQVAS</sequence>
<evidence type="ECO:0000259" key="8">
    <source>
        <dbReference type="Pfam" id="PF25041"/>
    </source>
</evidence>
<feature type="region of interest" description="Disordered" evidence="5">
    <location>
        <begin position="714"/>
        <end position="742"/>
    </location>
</feature>
<reference evidence="9" key="1">
    <citation type="journal article" date="2017" name="Nature">
        <title>The genome of Chenopodium quinoa.</title>
        <authorList>
            <person name="Jarvis D.E."/>
            <person name="Ho Y.S."/>
            <person name="Lightfoot D.J."/>
            <person name="Schmoeckel S.M."/>
            <person name="Li B."/>
            <person name="Borm T.J.A."/>
            <person name="Ohyanagi H."/>
            <person name="Mineta K."/>
            <person name="Michell C.T."/>
            <person name="Saber N."/>
            <person name="Kharbatia N.M."/>
            <person name="Rupper R.R."/>
            <person name="Sharp A.R."/>
            <person name="Dally N."/>
            <person name="Boughton B.A."/>
            <person name="Woo Y.H."/>
            <person name="Gao G."/>
            <person name="Schijlen E.G.W.M."/>
            <person name="Guo X."/>
            <person name="Momin A.A."/>
            <person name="Negrao S."/>
            <person name="Al-Babili S."/>
            <person name="Gehring C."/>
            <person name="Roessner U."/>
            <person name="Jung C."/>
            <person name="Murphy K."/>
            <person name="Arold S.T."/>
            <person name="Gojobori T."/>
            <person name="van der Linden C.G."/>
            <person name="van Loo E.N."/>
            <person name="Jellen E.N."/>
            <person name="Maughan P.J."/>
            <person name="Tester M."/>
        </authorList>
    </citation>
    <scope>NUCLEOTIDE SEQUENCE [LARGE SCALE GENOMIC DNA]</scope>
    <source>
        <strain evidence="9">cv. PI 614886</strain>
    </source>
</reference>
<keyword evidence="10" id="KW-1185">Reference proteome</keyword>
<dbReference type="Pfam" id="PF09743">
    <property type="entry name" value="E3_UFM1_ligase"/>
    <property type="match status" value="1"/>
</dbReference>
<dbReference type="InterPro" id="IPR056761">
    <property type="entry name" value="Ufl1-like_C"/>
</dbReference>
<keyword evidence="2" id="KW-0808">Transferase</keyword>
<feature type="domain" description="E3 UFM1-protein ligase 1-like N-terminal" evidence="6">
    <location>
        <begin position="4"/>
        <end position="288"/>
    </location>
</feature>
<name>A0A803KS47_CHEQI</name>
<evidence type="ECO:0000256" key="5">
    <source>
        <dbReference type="SAM" id="MobiDB-lite"/>
    </source>
</evidence>
<feature type="compositionally biased region" description="Basic and acidic residues" evidence="5">
    <location>
        <begin position="471"/>
        <end position="490"/>
    </location>
</feature>
<dbReference type="InterPro" id="IPR018611">
    <property type="entry name" value="Ufl1"/>
</dbReference>
<feature type="region of interest" description="Disordered" evidence="5">
    <location>
        <begin position="391"/>
        <end position="492"/>
    </location>
</feature>
<dbReference type="Proteomes" id="UP000596660">
    <property type="component" value="Unplaced"/>
</dbReference>
<evidence type="ECO:0000256" key="1">
    <source>
        <dbReference type="ARBA" id="ARBA00010789"/>
    </source>
</evidence>
<dbReference type="InterPro" id="IPR056580">
    <property type="entry name" value="Ufl1_dom"/>
</dbReference>
<feature type="domain" description="E3 UFM1-protein ligase 1-like" evidence="7">
    <location>
        <begin position="556"/>
        <end position="681"/>
    </location>
</feature>
<evidence type="ECO:0008006" key="11">
    <source>
        <dbReference type="Google" id="ProtNLM"/>
    </source>
</evidence>